<proteinExistence type="predicted"/>
<dbReference type="Gene3D" id="2.30.110.10">
    <property type="entry name" value="Electron Transport, Fmn-binding Protein, Chain A"/>
    <property type="match status" value="1"/>
</dbReference>
<reference evidence="2 3" key="1">
    <citation type="submission" date="2016-06" db="EMBL/GenBank/DDBJ databases">
        <authorList>
            <person name="Kjaerup R.B."/>
            <person name="Dalgaard T.S."/>
            <person name="Juul-Madsen H.R."/>
        </authorList>
    </citation>
    <scope>NUCLEOTIDE SEQUENCE [LARGE SCALE GENOMIC DNA]</scope>
    <source>
        <strain evidence="2 3">CECT 8886</strain>
    </source>
</reference>
<name>A0A1A8TTP5_9GAMM</name>
<dbReference type="EMBL" id="FLOB01000014">
    <property type="protein sequence ID" value="SBS36828.1"/>
    <property type="molecule type" value="Genomic_DNA"/>
</dbReference>
<dbReference type="PANTHER" id="PTHR42815">
    <property type="entry name" value="FAD-BINDING, PUTATIVE (AFU_ORTHOLOGUE AFUA_6G07600)-RELATED"/>
    <property type="match status" value="1"/>
</dbReference>
<gene>
    <name evidence="2" type="ORF">MSP8886_03868</name>
</gene>
<dbReference type="NCBIfam" id="TIGR04025">
    <property type="entry name" value="PPOX_FMN_DR2398"/>
    <property type="match status" value="1"/>
</dbReference>
<dbReference type="OrthoDB" id="9796486at2"/>
<evidence type="ECO:0000313" key="2">
    <source>
        <dbReference type="EMBL" id="SBS36828.1"/>
    </source>
</evidence>
<dbReference type="RefSeq" id="WP_067019723.1">
    <property type="nucleotide sequence ID" value="NZ_FLOB01000014.1"/>
</dbReference>
<dbReference type="Proteomes" id="UP000092544">
    <property type="component" value="Unassembled WGS sequence"/>
</dbReference>
<evidence type="ECO:0000313" key="3">
    <source>
        <dbReference type="Proteomes" id="UP000092544"/>
    </source>
</evidence>
<dbReference type="PANTHER" id="PTHR42815:SF2">
    <property type="entry name" value="FAD-BINDING, PUTATIVE (AFU_ORTHOLOGUE AFUA_6G07600)-RELATED"/>
    <property type="match status" value="1"/>
</dbReference>
<protein>
    <submittedName>
        <fullName evidence="2">Pyridoxamine 5'-phosphate oxidase</fullName>
    </submittedName>
</protein>
<dbReference type="SUPFAM" id="SSF50475">
    <property type="entry name" value="FMN-binding split barrel"/>
    <property type="match status" value="1"/>
</dbReference>
<dbReference type="STRING" id="1792290.MSP8886_03868"/>
<organism evidence="2 3">
    <name type="scientific">Marinomonas spartinae</name>
    <dbReference type="NCBI Taxonomy" id="1792290"/>
    <lineage>
        <taxon>Bacteria</taxon>
        <taxon>Pseudomonadati</taxon>
        <taxon>Pseudomonadota</taxon>
        <taxon>Gammaproteobacteria</taxon>
        <taxon>Oceanospirillales</taxon>
        <taxon>Oceanospirillaceae</taxon>
        <taxon>Marinomonas</taxon>
    </lineage>
</organism>
<dbReference type="InterPro" id="IPR012349">
    <property type="entry name" value="Split_barrel_FMN-bd"/>
</dbReference>
<accession>A0A1A8TTP5</accession>
<sequence>MPIQSEVELREIFGHAKGRAAQKQLSQLEPHSMRFIELSPFMTISTFNQSGKLDCSPRGGAAGFVKILDTNRLLIPEAKGNNRLDSLVNIIETGKIGCLFLIPGVDETLRINGTASISTCPEHLAHFAKEKNPPKACIDITIEEVFLHCAKSLMRSKLWSESTKIERSKLPTMGQMIKDQLQLSEEPESQEAMLKRYQPLL</sequence>
<feature type="domain" description="Pyridoxamine 5'-phosphate oxidase N-terminal" evidence="1">
    <location>
        <begin position="31"/>
        <end position="149"/>
    </location>
</feature>
<keyword evidence="3" id="KW-1185">Reference proteome</keyword>
<dbReference type="InterPro" id="IPR011576">
    <property type="entry name" value="Pyridox_Oxase_N"/>
</dbReference>
<dbReference type="Pfam" id="PF01243">
    <property type="entry name" value="PNPOx_N"/>
    <property type="match status" value="1"/>
</dbReference>
<evidence type="ECO:0000259" key="1">
    <source>
        <dbReference type="Pfam" id="PF01243"/>
    </source>
</evidence>
<dbReference type="AlphaFoldDB" id="A0A1A8TTP5"/>
<dbReference type="InterPro" id="IPR024029">
    <property type="entry name" value="Pyridox_Oxase_FMN-dep"/>
</dbReference>